<dbReference type="Proteomes" id="UP000240904">
    <property type="component" value="Unassembled WGS sequence"/>
</dbReference>
<evidence type="ECO:0000256" key="1">
    <source>
        <dbReference type="SAM" id="Phobius"/>
    </source>
</evidence>
<name>A0A2T3N504_9GAMM</name>
<comment type="caution">
    <text evidence="2">The sequence shown here is derived from an EMBL/GenBank/DDBJ whole genome shotgun (WGS) entry which is preliminary data.</text>
</comment>
<evidence type="ECO:0000313" key="2">
    <source>
        <dbReference type="EMBL" id="PSW07484.1"/>
    </source>
</evidence>
<sequence>MYTRFPLYSIILRRTFVVFAGVLSFPVVVFLPISLRSRFYSYLHRVWLKTSTKPVWLKQTEHGVKELF</sequence>
<keyword evidence="1" id="KW-1133">Transmembrane helix</keyword>
<protein>
    <submittedName>
        <fullName evidence="2">DUF2517 domain-containing protein</fullName>
    </submittedName>
</protein>
<evidence type="ECO:0000313" key="3">
    <source>
        <dbReference type="Proteomes" id="UP000240904"/>
    </source>
</evidence>
<organism evidence="2 3">
    <name type="scientific">Photobacterium lipolyticum</name>
    <dbReference type="NCBI Taxonomy" id="266810"/>
    <lineage>
        <taxon>Bacteria</taxon>
        <taxon>Pseudomonadati</taxon>
        <taxon>Pseudomonadota</taxon>
        <taxon>Gammaproteobacteria</taxon>
        <taxon>Vibrionales</taxon>
        <taxon>Vibrionaceae</taxon>
        <taxon>Photobacterium</taxon>
    </lineage>
</organism>
<proteinExistence type="predicted"/>
<keyword evidence="1" id="KW-0472">Membrane</keyword>
<reference evidence="2 3" key="1">
    <citation type="submission" date="2018-03" db="EMBL/GenBank/DDBJ databases">
        <title>Whole genome sequencing of Histamine producing bacteria.</title>
        <authorList>
            <person name="Butler K."/>
        </authorList>
    </citation>
    <scope>NUCLEOTIDE SEQUENCE [LARGE SCALE GENOMIC DNA]</scope>
    <source>
        <strain evidence="2 3">DSM 16190</strain>
    </source>
</reference>
<dbReference type="OrthoDB" id="5588755at2"/>
<gene>
    <name evidence="2" type="ORF">C9I89_01870</name>
</gene>
<dbReference type="EMBL" id="PYMC01000001">
    <property type="protein sequence ID" value="PSW07484.1"/>
    <property type="molecule type" value="Genomic_DNA"/>
</dbReference>
<accession>A0A2T3N504</accession>
<dbReference type="RefSeq" id="WP_107281636.1">
    <property type="nucleotide sequence ID" value="NZ_PYMC01000001.1"/>
</dbReference>
<dbReference type="Pfam" id="PF10725">
    <property type="entry name" value="DUF2517"/>
    <property type="match status" value="1"/>
</dbReference>
<dbReference type="AlphaFoldDB" id="A0A2T3N504"/>
<keyword evidence="1" id="KW-0812">Transmembrane</keyword>
<feature type="transmembrane region" description="Helical" evidence="1">
    <location>
        <begin position="16"/>
        <end position="35"/>
    </location>
</feature>
<dbReference type="InterPro" id="IPR019663">
    <property type="entry name" value="YbfA"/>
</dbReference>
<keyword evidence="3" id="KW-1185">Reference proteome</keyword>